<protein>
    <submittedName>
        <fullName evidence="1">Uncharacterized protein</fullName>
    </submittedName>
</protein>
<keyword evidence="2" id="KW-1185">Reference proteome</keyword>
<organism evidence="1 2">
    <name type="scientific">Mycteria americana</name>
    <name type="common">Wood stork</name>
    <dbReference type="NCBI Taxonomy" id="33587"/>
    <lineage>
        <taxon>Eukaryota</taxon>
        <taxon>Metazoa</taxon>
        <taxon>Chordata</taxon>
        <taxon>Craniata</taxon>
        <taxon>Vertebrata</taxon>
        <taxon>Euteleostomi</taxon>
        <taxon>Archelosauria</taxon>
        <taxon>Archosauria</taxon>
        <taxon>Dinosauria</taxon>
        <taxon>Saurischia</taxon>
        <taxon>Theropoda</taxon>
        <taxon>Coelurosauria</taxon>
        <taxon>Aves</taxon>
        <taxon>Neognathae</taxon>
        <taxon>Neoaves</taxon>
        <taxon>Aequornithes</taxon>
        <taxon>Ciconiiformes</taxon>
        <taxon>Ciconiidae</taxon>
        <taxon>Mycteria</taxon>
    </lineage>
</organism>
<evidence type="ECO:0000313" key="2">
    <source>
        <dbReference type="Proteomes" id="UP001333110"/>
    </source>
</evidence>
<dbReference type="AlphaFoldDB" id="A0AAN7NMC8"/>
<sequence>MKFNNGKCQVLHLGRNNPRHQQAGTNQLESTFTEEDMGILVDKLTMSHQYALMAKKVHSILGCIRQSVGRMSGKVHKKLGVGTARTADPNWPKGYSTPYGLMLSM</sequence>
<name>A0AAN7NMC8_MYCAM</name>
<gene>
    <name evidence="1" type="ORF">QYF61_008391</name>
</gene>
<reference evidence="1 2" key="1">
    <citation type="journal article" date="2023" name="J. Hered.">
        <title>Chromosome-level genome of the wood stork (Mycteria americana) provides insight into avian chromosome evolution.</title>
        <authorList>
            <person name="Flamio R. Jr."/>
            <person name="Ramstad K.M."/>
        </authorList>
    </citation>
    <scope>NUCLEOTIDE SEQUENCE [LARGE SCALE GENOMIC DNA]</scope>
    <source>
        <strain evidence="1">JAX WOST 10</strain>
    </source>
</reference>
<dbReference type="EMBL" id="JAUNZN010000001">
    <property type="protein sequence ID" value="KAK4830053.1"/>
    <property type="molecule type" value="Genomic_DNA"/>
</dbReference>
<proteinExistence type="predicted"/>
<comment type="caution">
    <text evidence="1">The sequence shown here is derived from an EMBL/GenBank/DDBJ whole genome shotgun (WGS) entry which is preliminary data.</text>
</comment>
<evidence type="ECO:0000313" key="1">
    <source>
        <dbReference type="EMBL" id="KAK4830053.1"/>
    </source>
</evidence>
<dbReference type="Proteomes" id="UP001333110">
    <property type="component" value="Unassembled WGS sequence"/>
</dbReference>
<accession>A0AAN7NMC8</accession>